<dbReference type="InterPro" id="IPR023213">
    <property type="entry name" value="CAT-like_dom_sf"/>
</dbReference>
<reference evidence="2" key="2">
    <citation type="submission" date="2015-01" db="EMBL/GenBank/DDBJ databases">
        <title>Evolutionary Origins and Diversification of the Mycorrhizal Mutualists.</title>
        <authorList>
            <consortium name="DOE Joint Genome Institute"/>
            <consortium name="Mycorrhizal Genomics Consortium"/>
            <person name="Kohler A."/>
            <person name="Kuo A."/>
            <person name="Nagy L.G."/>
            <person name="Floudas D."/>
            <person name="Copeland A."/>
            <person name="Barry K.W."/>
            <person name="Cichocki N."/>
            <person name="Veneault-Fourrey C."/>
            <person name="LaButti K."/>
            <person name="Lindquist E.A."/>
            <person name="Lipzen A."/>
            <person name="Lundell T."/>
            <person name="Morin E."/>
            <person name="Murat C."/>
            <person name="Riley R."/>
            <person name="Ohm R."/>
            <person name="Sun H."/>
            <person name="Tunlid A."/>
            <person name="Henrissat B."/>
            <person name="Grigoriev I.V."/>
            <person name="Hibbett D.S."/>
            <person name="Martin F."/>
        </authorList>
    </citation>
    <scope>NUCLEOTIDE SEQUENCE [LARGE SCALE GENOMIC DNA]</scope>
    <source>
        <strain evidence="2">LaAM-08-1</strain>
    </source>
</reference>
<name>A0A0C9YI12_9AGAR</name>
<keyword evidence="2" id="KW-1185">Reference proteome</keyword>
<dbReference type="Gene3D" id="3.30.559.10">
    <property type="entry name" value="Chloramphenicol acetyltransferase-like domain"/>
    <property type="match status" value="2"/>
</dbReference>
<dbReference type="OrthoDB" id="21502at2759"/>
<sequence>MGSDVERYASLPLTVFDLVFEQTTFVTGWLVEGTVDEKALSNALDRLTQKWRMLAGRLHSIKSPTWFINIPLGPIPDDYRTYALTTEISQRPLSSFVSVPIPQISNSPPPAVFCHPLTPRQYTAWESADYPLTCWHLTYFPASANGGTSYTGIGFARSHGIFDGVGAAFIMNALVAEMQGEEWAVPPLPSEGLTSNVVQEALDLEADAKKENLKRHPDYNAYTSLGLFGLLKVIAWHVRERYWRGADRRIILLPKDIVKSLVDDVRSTLQRESQVTTHVTTGDILTAWIFKTIYSSGIDPNTVVHCINLATFRSLLPSKTGSLADYPHNAFIPAPYPLMSAADLGSSPLHELCNILATSRLSLTTSHVIQAYTTMKSMRKAFPNNPAAGDTLVMSNVSASRILESDWSPVGAKRTLCSYRYQLTPLRVLLTNAVFISGRLDDGSVVLDVTLTEHRLSLLVAEINKLGSRSGLTDQHNSLGLVSS</sequence>
<evidence type="ECO:0000313" key="1">
    <source>
        <dbReference type="EMBL" id="KIK07673.1"/>
    </source>
</evidence>
<protein>
    <recommendedName>
        <fullName evidence="3">Diacylglycerol O-acyltransferase</fullName>
    </recommendedName>
</protein>
<dbReference type="HOGENOM" id="CLU_509979_0_0_1"/>
<evidence type="ECO:0008006" key="3">
    <source>
        <dbReference type="Google" id="ProtNLM"/>
    </source>
</evidence>
<evidence type="ECO:0000313" key="2">
    <source>
        <dbReference type="Proteomes" id="UP000054477"/>
    </source>
</evidence>
<accession>A0A0C9YI12</accession>
<reference evidence="1 2" key="1">
    <citation type="submission" date="2014-04" db="EMBL/GenBank/DDBJ databases">
        <authorList>
            <consortium name="DOE Joint Genome Institute"/>
            <person name="Kuo A."/>
            <person name="Kohler A."/>
            <person name="Nagy L.G."/>
            <person name="Floudas D."/>
            <person name="Copeland A."/>
            <person name="Barry K.W."/>
            <person name="Cichocki N."/>
            <person name="Veneault-Fourrey C."/>
            <person name="LaButti K."/>
            <person name="Lindquist E.A."/>
            <person name="Lipzen A."/>
            <person name="Lundell T."/>
            <person name="Morin E."/>
            <person name="Murat C."/>
            <person name="Sun H."/>
            <person name="Tunlid A."/>
            <person name="Henrissat B."/>
            <person name="Grigoriev I.V."/>
            <person name="Hibbett D.S."/>
            <person name="Martin F."/>
            <person name="Nordberg H.P."/>
            <person name="Cantor M.N."/>
            <person name="Hua S.X."/>
        </authorList>
    </citation>
    <scope>NUCLEOTIDE SEQUENCE [LARGE SCALE GENOMIC DNA]</scope>
    <source>
        <strain evidence="1 2">LaAM-08-1</strain>
    </source>
</reference>
<dbReference type="STRING" id="1095629.A0A0C9YI12"/>
<dbReference type="Proteomes" id="UP000054477">
    <property type="component" value="Unassembled WGS sequence"/>
</dbReference>
<dbReference type="AlphaFoldDB" id="A0A0C9YI12"/>
<organism evidence="1 2">
    <name type="scientific">Laccaria amethystina LaAM-08-1</name>
    <dbReference type="NCBI Taxonomy" id="1095629"/>
    <lineage>
        <taxon>Eukaryota</taxon>
        <taxon>Fungi</taxon>
        <taxon>Dikarya</taxon>
        <taxon>Basidiomycota</taxon>
        <taxon>Agaricomycotina</taxon>
        <taxon>Agaricomycetes</taxon>
        <taxon>Agaricomycetidae</taxon>
        <taxon>Agaricales</taxon>
        <taxon>Agaricineae</taxon>
        <taxon>Hydnangiaceae</taxon>
        <taxon>Laccaria</taxon>
    </lineage>
</organism>
<proteinExistence type="predicted"/>
<gene>
    <name evidence="1" type="ORF">K443DRAFT_86769</name>
</gene>
<dbReference type="EMBL" id="KN838546">
    <property type="protein sequence ID" value="KIK07673.1"/>
    <property type="molecule type" value="Genomic_DNA"/>
</dbReference>